<organism evidence="8 9">
    <name type="scientific">Clostridium gasigenes</name>
    <dbReference type="NCBI Taxonomy" id="94869"/>
    <lineage>
        <taxon>Bacteria</taxon>
        <taxon>Bacillati</taxon>
        <taxon>Bacillota</taxon>
        <taxon>Clostridia</taxon>
        <taxon>Eubacteriales</taxon>
        <taxon>Clostridiaceae</taxon>
        <taxon>Clostridium</taxon>
    </lineage>
</organism>
<dbReference type="GO" id="GO:0051301">
    <property type="term" value="P:cell division"/>
    <property type="evidence" value="ECO:0007669"/>
    <property type="project" value="UniProtKB-KW"/>
</dbReference>
<keyword evidence="9" id="KW-1185">Reference proteome</keyword>
<dbReference type="InterPro" id="IPR013685">
    <property type="entry name" value="POTRA_FtsQ_type"/>
</dbReference>
<protein>
    <submittedName>
        <fullName evidence="8">Cell division protein FtsQ</fullName>
    </submittedName>
</protein>
<keyword evidence="7" id="KW-0131">Cell cycle</keyword>
<dbReference type="PANTHER" id="PTHR37820:SF1">
    <property type="entry name" value="CELL DIVISION PROTEIN FTSQ"/>
    <property type="match status" value="1"/>
</dbReference>
<dbReference type="EMBL" id="FNJM01000001">
    <property type="protein sequence ID" value="SDO84293.1"/>
    <property type="molecule type" value="Genomic_DNA"/>
</dbReference>
<dbReference type="Gene3D" id="3.10.20.310">
    <property type="entry name" value="membrane protein fhac"/>
    <property type="match status" value="1"/>
</dbReference>
<comment type="subcellular location">
    <subcellularLocation>
        <location evidence="1">Membrane</location>
    </subcellularLocation>
</comment>
<dbReference type="AlphaFoldDB" id="A0A1H0MV45"/>
<dbReference type="InterPro" id="IPR050487">
    <property type="entry name" value="FtsQ_DivIB"/>
</dbReference>
<dbReference type="Pfam" id="PF03799">
    <property type="entry name" value="FtsQ_DivIB_C"/>
    <property type="match status" value="1"/>
</dbReference>
<evidence type="ECO:0000256" key="2">
    <source>
        <dbReference type="ARBA" id="ARBA00022475"/>
    </source>
</evidence>
<keyword evidence="6" id="KW-0472">Membrane</keyword>
<keyword evidence="5" id="KW-1133">Transmembrane helix</keyword>
<evidence type="ECO:0000256" key="4">
    <source>
        <dbReference type="ARBA" id="ARBA00022692"/>
    </source>
</evidence>
<evidence type="ECO:0000256" key="3">
    <source>
        <dbReference type="ARBA" id="ARBA00022618"/>
    </source>
</evidence>
<proteinExistence type="predicted"/>
<name>A0A1H0MV45_9CLOT</name>
<keyword evidence="2" id="KW-1003">Cell membrane</keyword>
<dbReference type="PROSITE" id="PS51779">
    <property type="entry name" value="POTRA"/>
    <property type="match status" value="1"/>
</dbReference>
<dbReference type="Pfam" id="PF08478">
    <property type="entry name" value="POTRA_1"/>
    <property type="match status" value="1"/>
</dbReference>
<gene>
    <name evidence="8" type="ORF">SAMN04488529_101590</name>
</gene>
<dbReference type="InterPro" id="IPR005548">
    <property type="entry name" value="Cell_div_FtsQ/DivIB_C"/>
</dbReference>
<dbReference type="RefSeq" id="WP_175490746.1">
    <property type="nucleotide sequence ID" value="NZ_FNJM01000001.1"/>
</dbReference>
<dbReference type="PANTHER" id="PTHR37820">
    <property type="entry name" value="CELL DIVISION PROTEIN DIVIB"/>
    <property type="match status" value="1"/>
</dbReference>
<evidence type="ECO:0000256" key="6">
    <source>
        <dbReference type="ARBA" id="ARBA00023136"/>
    </source>
</evidence>
<reference evidence="8 9" key="1">
    <citation type="submission" date="2016-10" db="EMBL/GenBank/DDBJ databases">
        <authorList>
            <person name="de Groot N.N."/>
        </authorList>
    </citation>
    <scope>NUCLEOTIDE SEQUENCE [LARGE SCALE GENOMIC DNA]</scope>
    <source>
        <strain evidence="8 9">DSM 12272</strain>
    </source>
</reference>
<sequence length="254" mass="28907">MNKAQEFRRLKKRKKIIKRLVISSIIIVTATIVFIYKAPIFNVKQINFTGITTVNEKELQDGLKDYLGKNIFTVDYKEIQEKILANPYIKEVKINKKSNAILNISIKEGKVAYYIQEGEIYKAITNDGFYVEQLKTLEGRNLVSIIGAKDNGKEVGQKIIDDENTSKILNAFHPIIKSDISELRIERLDISDILNIKGYIKGVEILFGDDEDLVRKNDKAGKIDKVLSILEQKNIQKGYIDVSFDGPPVVKIES</sequence>
<evidence type="ECO:0000256" key="7">
    <source>
        <dbReference type="ARBA" id="ARBA00023306"/>
    </source>
</evidence>
<evidence type="ECO:0000256" key="1">
    <source>
        <dbReference type="ARBA" id="ARBA00004370"/>
    </source>
</evidence>
<dbReference type="InterPro" id="IPR034746">
    <property type="entry name" value="POTRA"/>
</dbReference>
<evidence type="ECO:0000313" key="8">
    <source>
        <dbReference type="EMBL" id="SDO84293.1"/>
    </source>
</evidence>
<evidence type="ECO:0000313" key="9">
    <source>
        <dbReference type="Proteomes" id="UP000198597"/>
    </source>
</evidence>
<dbReference type="Proteomes" id="UP000198597">
    <property type="component" value="Unassembled WGS sequence"/>
</dbReference>
<keyword evidence="4" id="KW-0812">Transmembrane</keyword>
<dbReference type="STRING" id="94869.SAMN04488529_101590"/>
<keyword evidence="3 8" id="KW-0132">Cell division</keyword>
<evidence type="ECO:0000256" key="5">
    <source>
        <dbReference type="ARBA" id="ARBA00022989"/>
    </source>
</evidence>
<accession>A0A1H0MV45</accession>
<dbReference type="GO" id="GO:0005886">
    <property type="term" value="C:plasma membrane"/>
    <property type="evidence" value="ECO:0007669"/>
    <property type="project" value="TreeGrafter"/>
</dbReference>